<proteinExistence type="predicted"/>
<feature type="region of interest" description="Disordered" evidence="1">
    <location>
        <begin position="31"/>
        <end position="93"/>
    </location>
</feature>
<dbReference type="OrthoDB" id="10547187at2759"/>
<feature type="region of interest" description="Disordered" evidence="1">
    <location>
        <begin position="117"/>
        <end position="150"/>
    </location>
</feature>
<evidence type="ECO:0000313" key="3">
    <source>
        <dbReference type="EMBL" id="KAG2427787.1"/>
    </source>
</evidence>
<feature type="signal peptide" evidence="2">
    <location>
        <begin position="1"/>
        <end position="33"/>
    </location>
</feature>
<evidence type="ECO:0000256" key="2">
    <source>
        <dbReference type="SAM" id="SignalP"/>
    </source>
</evidence>
<feature type="compositionally biased region" description="Pro residues" evidence="1">
    <location>
        <begin position="133"/>
        <end position="147"/>
    </location>
</feature>
<organism evidence="3 4">
    <name type="scientific">Chlamydomonas incerta</name>
    <dbReference type="NCBI Taxonomy" id="51695"/>
    <lineage>
        <taxon>Eukaryota</taxon>
        <taxon>Viridiplantae</taxon>
        <taxon>Chlorophyta</taxon>
        <taxon>core chlorophytes</taxon>
        <taxon>Chlorophyceae</taxon>
        <taxon>CS clade</taxon>
        <taxon>Chlamydomonadales</taxon>
        <taxon>Chlamydomonadaceae</taxon>
        <taxon>Chlamydomonas</taxon>
    </lineage>
</organism>
<evidence type="ECO:0000256" key="1">
    <source>
        <dbReference type="SAM" id="MobiDB-lite"/>
    </source>
</evidence>
<name>A0A835SML2_CHLIN</name>
<dbReference type="EMBL" id="JAEHOC010000038">
    <property type="protein sequence ID" value="KAG2427787.1"/>
    <property type="molecule type" value="Genomic_DNA"/>
</dbReference>
<keyword evidence="2" id="KW-0732">Signal</keyword>
<protein>
    <submittedName>
        <fullName evidence="3">Uncharacterized protein</fullName>
    </submittedName>
</protein>
<feature type="chain" id="PRO_5032941627" evidence="2">
    <location>
        <begin position="34"/>
        <end position="328"/>
    </location>
</feature>
<feature type="compositionally biased region" description="Low complexity" evidence="1">
    <location>
        <begin position="63"/>
        <end position="89"/>
    </location>
</feature>
<feature type="region of interest" description="Disordered" evidence="1">
    <location>
        <begin position="247"/>
        <end position="284"/>
    </location>
</feature>
<keyword evidence="4" id="KW-1185">Reference proteome</keyword>
<accession>A0A835SML2</accession>
<comment type="caution">
    <text evidence="3">The sequence shown here is derived from an EMBL/GenBank/DDBJ whole genome shotgun (WGS) entry which is preliminary data.</text>
</comment>
<dbReference type="AlphaFoldDB" id="A0A835SML2"/>
<feature type="compositionally biased region" description="Pro residues" evidence="1">
    <location>
        <begin position="264"/>
        <end position="278"/>
    </location>
</feature>
<evidence type="ECO:0000313" key="4">
    <source>
        <dbReference type="Proteomes" id="UP000650467"/>
    </source>
</evidence>
<reference evidence="3" key="1">
    <citation type="journal article" date="2020" name="bioRxiv">
        <title>Comparative genomics of Chlamydomonas.</title>
        <authorList>
            <person name="Craig R.J."/>
            <person name="Hasan A.R."/>
            <person name="Ness R.W."/>
            <person name="Keightley P.D."/>
        </authorList>
    </citation>
    <scope>NUCLEOTIDE SEQUENCE</scope>
    <source>
        <strain evidence="3">SAG 7.73</strain>
    </source>
</reference>
<sequence length="328" mass="32441">MRVTRSGRAPTGLSLAALLLALVALAAVGSAGASRPTSEAEGNTDRGHAQPQPQHQPREDDQAGAVFRAAAAGSAAAAGGPASGNAAAAEDGPRRRLHWGCRLPGATCTYTSETLRGKTSVTVSGGPARGAKPPAPKPPPPPPPAPGPSTLLVRPPPQTVVVNINNYDKDGKLKYTNSTVSTVPAARAAKPPAASASAAPDDTAGLGSALAAGRRQLRQFWRCHPLFGGCDVQVTVTSSGNSVSRNIVVTPSAGGGGVGGAPKPSGPPAPKPAAPKPPAGKQQIIVLPAPPAVVVNINNFDGSTVNAPAPPPTVSVGSAPPAPKPSQG</sequence>
<gene>
    <name evidence="3" type="ORF">HXX76_012112</name>
</gene>
<dbReference type="Proteomes" id="UP000650467">
    <property type="component" value="Unassembled WGS sequence"/>
</dbReference>
<feature type="region of interest" description="Disordered" evidence="1">
    <location>
        <begin position="299"/>
        <end position="328"/>
    </location>
</feature>